<dbReference type="CDD" id="cd05230">
    <property type="entry name" value="UGD_SDR_e"/>
    <property type="match status" value="1"/>
</dbReference>
<dbReference type="PANTHER" id="PTHR43078">
    <property type="entry name" value="UDP-GLUCURONIC ACID DECARBOXYLASE-RELATED"/>
    <property type="match status" value="1"/>
</dbReference>
<dbReference type="PANTHER" id="PTHR43078:SF6">
    <property type="entry name" value="UDP-GLUCURONIC ACID DECARBOXYLASE 1"/>
    <property type="match status" value="1"/>
</dbReference>
<keyword evidence="4" id="KW-0210">Decarboxylase</keyword>
<dbReference type="GO" id="GO:0070403">
    <property type="term" value="F:NAD+ binding"/>
    <property type="evidence" value="ECO:0007669"/>
    <property type="project" value="InterPro"/>
</dbReference>
<dbReference type="AlphaFoldDB" id="A0A1F2WF44"/>
<dbReference type="GO" id="GO:0042732">
    <property type="term" value="P:D-xylose metabolic process"/>
    <property type="evidence" value="ECO:0007669"/>
    <property type="project" value="InterPro"/>
</dbReference>
<evidence type="ECO:0000256" key="2">
    <source>
        <dbReference type="ARBA" id="ARBA00004323"/>
    </source>
</evidence>
<dbReference type="GO" id="GO:0033320">
    <property type="term" value="P:UDP-D-xylose biosynthetic process"/>
    <property type="evidence" value="ECO:0007669"/>
    <property type="project" value="UniProtKB-UniPathway"/>
</dbReference>
<reference evidence="14 15" key="1">
    <citation type="journal article" date="2016" name="Nat. Commun.">
        <title>Thousands of microbial genomes shed light on interconnected biogeochemical processes in an aquifer system.</title>
        <authorList>
            <person name="Anantharaman K."/>
            <person name="Brown C.T."/>
            <person name="Hug L.A."/>
            <person name="Sharon I."/>
            <person name="Castelle C.J."/>
            <person name="Probst A.J."/>
            <person name="Thomas B.C."/>
            <person name="Singh A."/>
            <person name="Wilkins M.J."/>
            <person name="Karaoz U."/>
            <person name="Brodie E.L."/>
            <person name="Williams K.H."/>
            <person name="Hubbard S.S."/>
            <person name="Banfield J.F."/>
        </authorList>
    </citation>
    <scope>NUCLEOTIDE SEQUENCE [LARGE SCALE GENOMIC DNA]</scope>
</reference>
<evidence type="ECO:0000256" key="7">
    <source>
        <dbReference type="ARBA" id="ARBA00023027"/>
    </source>
</evidence>
<feature type="domain" description="NAD-dependent epimerase/dehydratase" evidence="13">
    <location>
        <begin position="3"/>
        <end position="238"/>
    </location>
</feature>
<dbReference type="STRING" id="1797197.A2Y75_09010"/>
<evidence type="ECO:0000256" key="9">
    <source>
        <dbReference type="ARBA" id="ARBA00023136"/>
    </source>
</evidence>
<evidence type="ECO:0000256" key="3">
    <source>
        <dbReference type="ARBA" id="ARBA00022692"/>
    </source>
</evidence>
<dbReference type="GO" id="GO:0005737">
    <property type="term" value="C:cytoplasm"/>
    <property type="evidence" value="ECO:0007669"/>
    <property type="project" value="TreeGrafter"/>
</dbReference>
<evidence type="ECO:0000256" key="12">
    <source>
        <dbReference type="ARBA" id="ARBA00037859"/>
    </source>
</evidence>
<sequence length="311" mass="34718">MRVLVAGGAGFIGSHLCERLLLEGHQVTCIDNLCTGDLNNIEGIKRNSLFRFILQDVALPISLEVDVVAHLASPASPIDYARLPVETMLANSLGTYQLLEVARKNGARFLMASTSEIYGDPLEAPQQESYFGNVNPNGPRSCYDESKRFAEAITSTYRRMYELESVIIRIFNTFGPRMRREDGRVVPNFIQQALAGESLTVYGDGSQTRSFCYVDDLVEGIWRALIREEAVGQVINLGNDAEMTILELADEIKKITGSESEIAFQPLPEDDPRRRRPDLSKANSLLSWQPKVSLQDGLKRVVEWFMSEPGN</sequence>
<dbReference type="InterPro" id="IPR001509">
    <property type="entry name" value="Epimerase_deHydtase"/>
</dbReference>
<evidence type="ECO:0000256" key="1">
    <source>
        <dbReference type="ARBA" id="ARBA00001911"/>
    </source>
</evidence>
<keyword evidence="8" id="KW-0333">Golgi apparatus</keyword>
<keyword evidence="9" id="KW-0472">Membrane</keyword>
<proteinExistence type="predicted"/>
<keyword evidence="6" id="KW-1133">Transmembrane helix</keyword>
<dbReference type="Proteomes" id="UP000177876">
    <property type="component" value="Unassembled WGS sequence"/>
</dbReference>
<dbReference type="Pfam" id="PF01370">
    <property type="entry name" value="Epimerase"/>
    <property type="match status" value="1"/>
</dbReference>
<dbReference type="InterPro" id="IPR044516">
    <property type="entry name" value="UXS-like"/>
</dbReference>
<accession>A0A1F2WF44</accession>
<dbReference type="UniPathway" id="UPA00796">
    <property type="reaction ID" value="UER00771"/>
</dbReference>
<evidence type="ECO:0000259" key="13">
    <source>
        <dbReference type="Pfam" id="PF01370"/>
    </source>
</evidence>
<keyword evidence="5" id="KW-0735">Signal-anchor</keyword>
<evidence type="ECO:0000256" key="5">
    <source>
        <dbReference type="ARBA" id="ARBA00022968"/>
    </source>
</evidence>
<evidence type="ECO:0000313" key="15">
    <source>
        <dbReference type="Proteomes" id="UP000177876"/>
    </source>
</evidence>
<evidence type="ECO:0000256" key="10">
    <source>
        <dbReference type="ARBA" id="ARBA00023180"/>
    </source>
</evidence>
<evidence type="ECO:0000256" key="11">
    <source>
        <dbReference type="ARBA" id="ARBA00023239"/>
    </source>
</evidence>
<keyword evidence="3" id="KW-0812">Transmembrane</keyword>
<dbReference type="Gene3D" id="3.40.50.720">
    <property type="entry name" value="NAD(P)-binding Rossmann-like Domain"/>
    <property type="match status" value="1"/>
</dbReference>
<evidence type="ECO:0000313" key="14">
    <source>
        <dbReference type="EMBL" id="OFW55460.1"/>
    </source>
</evidence>
<organism evidence="14 15">
    <name type="scientific">Candidatus Solincola sediminis</name>
    <dbReference type="NCBI Taxonomy" id="1797199"/>
    <lineage>
        <taxon>Bacteria</taxon>
        <taxon>Bacillati</taxon>
        <taxon>Actinomycetota</taxon>
        <taxon>Candidatus Geothermincolia</taxon>
        <taxon>Candidatus Geothermincolales</taxon>
        <taxon>Candidatus Geothermincolaceae</taxon>
        <taxon>Candidatus Solincola</taxon>
    </lineage>
</organism>
<evidence type="ECO:0000256" key="8">
    <source>
        <dbReference type="ARBA" id="ARBA00023034"/>
    </source>
</evidence>
<comment type="caution">
    <text evidence="14">The sequence shown here is derived from an EMBL/GenBank/DDBJ whole genome shotgun (WGS) entry which is preliminary data.</text>
</comment>
<dbReference type="SUPFAM" id="SSF51735">
    <property type="entry name" value="NAD(P)-binding Rossmann-fold domains"/>
    <property type="match status" value="1"/>
</dbReference>
<dbReference type="InterPro" id="IPR036291">
    <property type="entry name" value="NAD(P)-bd_dom_sf"/>
</dbReference>
<dbReference type="GO" id="GO:0048040">
    <property type="term" value="F:UDP-glucuronate decarboxylase activity"/>
    <property type="evidence" value="ECO:0007669"/>
    <property type="project" value="TreeGrafter"/>
</dbReference>
<dbReference type="FunFam" id="3.40.50.720:FF:000065">
    <property type="entry name" value="UDP-glucuronic acid decarboxylase 1"/>
    <property type="match status" value="1"/>
</dbReference>
<name>A0A1F2WF44_9ACTN</name>
<dbReference type="EMBL" id="MELK01000053">
    <property type="protein sequence ID" value="OFW55460.1"/>
    <property type="molecule type" value="Genomic_DNA"/>
</dbReference>
<gene>
    <name evidence="14" type="ORF">A2Y75_09010</name>
</gene>
<comment type="subcellular location">
    <subcellularLocation>
        <location evidence="2">Golgi apparatus membrane</location>
        <topology evidence="2">Single-pass type II membrane protein</topology>
    </subcellularLocation>
    <subcellularLocation>
        <location evidence="12">Golgi apparatus</location>
        <location evidence="12">Golgi stack membrane</location>
    </subcellularLocation>
</comment>
<evidence type="ECO:0000256" key="4">
    <source>
        <dbReference type="ARBA" id="ARBA00022793"/>
    </source>
</evidence>
<keyword evidence="7" id="KW-0520">NAD</keyword>
<evidence type="ECO:0000256" key="6">
    <source>
        <dbReference type="ARBA" id="ARBA00022989"/>
    </source>
</evidence>
<keyword evidence="11" id="KW-0456">Lyase</keyword>
<protein>
    <recommendedName>
        <fullName evidence="13">NAD-dependent epimerase/dehydratase domain-containing protein</fullName>
    </recommendedName>
</protein>
<keyword evidence="10" id="KW-0325">Glycoprotein</keyword>
<comment type="cofactor">
    <cofactor evidence="1">
        <name>NAD(+)</name>
        <dbReference type="ChEBI" id="CHEBI:57540"/>
    </cofactor>
</comment>